<evidence type="ECO:0000256" key="6">
    <source>
        <dbReference type="ARBA" id="ARBA00022840"/>
    </source>
</evidence>
<dbReference type="InterPro" id="IPR011527">
    <property type="entry name" value="ABC1_TM_dom"/>
</dbReference>
<dbReference type="InterPro" id="IPR003439">
    <property type="entry name" value="ABC_transporter-like_ATP-bd"/>
</dbReference>
<dbReference type="SMART" id="SM00382">
    <property type="entry name" value="AAA"/>
    <property type="match status" value="1"/>
</dbReference>
<evidence type="ECO:0000313" key="12">
    <source>
        <dbReference type="EMBL" id="RIH90715.1"/>
    </source>
</evidence>
<gene>
    <name evidence="12" type="primary">msbA_1</name>
    <name evidence="12" type="ORF">Mterra_00209</name>
</gene>
<keyword evidence="6 12" id="KW-0067">ATP-binding</keyword>
<dbReference type="Proteomes" id="UP000265715">
    <property type="component" value="Unassembled WGS sequence"/>
</dbReference>
<evidence type="ECO:0000259" key="11">
    <source>
        <dbReference type="PROSITE" id="PS50929"/>
    </source>
</evidence>
<accession>A0A399F4K3</accession>
<reference evidence="12 13" key="1">
    <citation type="submission" date="2018-08" db="EMBL/GenBank/DDBJ databases">
        <title>Meiothermus terrae DSM 26712 genome sequencing project.</title>
        <authorList>
            <person name="Da Costa M.S."/>
            <person name="Albuquerque L."/>
            <person name="Raposo P."/>
            <person name="Froufe H.J.C."/>
            <person name="Barroso C.S."/>
            <person name="Egas C."/>
        </authorList>
    </citation>
    <scope>NUCLEOTIDE SEQUENCE [LARGE SCALE GENOMIC DNA]</scope>
    <source>
        <strain evidence="12 13">DSM 26712</strain>
    </source>
</reference>
<comment type="subcellular location">
    <subcellularLocation>
        <location evidence="1">Cell membrane</location>
        <topology evidence="1">Multi-pass membrane protein</topology>
    </subcellularLocation>
</comment>
<feature type="domain" description="ABC transmembrane type-1" evidence="11">
    <location>
        <begin position="1"/>
        <end position="281"/>
    </location>
</feature>
<proteinExistence type="predicted"/>
<evidence type="ECO:0000256" key="3">
    <source>
        <dbReference type="ARBA" id="ARBA00022475"/>
    </source>
</evidence>
<dbReference type="InterPro" id="IPR003593">
    <property type="entry name" value="AAA+_ATPase"/>
</dbReference>
<keyword evidence="13" id="KW-1185">Reference proteome</keyword>
<organism evidence="12 13">
    <name type="scientific">Calidithermus terrae</name>
    <dbReference type="NCBI Taxonomy" id="1408545"/>
    <lineage>
        <taxon>Bacteria</taxon>
        <taxon>Thermotogati</taxon>
        <taxon>Deinococcota</taxon>
        <taxon>Deinococci</taxon>
        <taxon>Thermales</taxon>
        <taxon>Thermaceae</taxon>
        <taxon>Calidithermus</taxon>
    </lineage>
</organism>
<keyword evidence="3" id="KW-1003">Cell membrane</keyword>
<keyword evidence="12" id="KW-0378">Hydrolase</keyword>
<dbReference type="PROSITE" id="PS50893">
    <property type="entry name" value="ABC_TRANSPORTER_2"/>
    <property type="match status" value="1"/>
</dbReference>
<keyword evidence="7 9" id="KW-1133">Transmembrane helix</keyword>
<dbReference type="GO" id="GO:0005886">
    <property type="term" value="C:plasma membrane"/>
    <property type="evidence" value="ECO:0007669"/>
    <property type="project" value="UniProtKB-SubCell"/>
</dbReference>
<sequence>MVVLILLQGVTLPLSIYLSKLAIESVGTGGSILTLTALWALSIGINILVEPLTSLLAGAINEKLTAHVAMMLMRKADEFPDLSPFEDPAFYNEVQLLGRQATHRPLNTVTTSLYFSRDLVSVLGVLSLLGTLAWWLPLLLLSFTYPHVLRSMKLQEMSWNTLVGSQADSRAMDYFRTQMLSEAPAKEVRLFGLGAFFMSRYRNTFERLHSQMNRDRRRQAIQPVLTAMLSLLGNVSAFVWVVRESQTGRLGAGDLLVLVQALFQLQLRLSGLTTHVSLLSGHLKFFESLKGFMGRTPTVRSGPRGADFGRIEFRNVSFRYPDGREALQDVSFVIEPGAKIALVGENGAGKSTLIKLLCRFYDPTEGQILINGTDLRELALDQWRGFISAVFQDFGKYYLTVRENLALGNLELAGNDEELLEAARRSGFLDVVDRLPRGLDAMLGKPFGGTELSGGQWQKLAITRAYIRPAKLLILDEPTAALDPRAEYELYQQFTHLAQDKTVVLVTHRLASVQMADQILVLQRGRLIEQGSHPELMRQMGEYAKLYRMQAEQYKLEGVMQIDS</sequence>
<evidence type="ECO:0000256" key="9">
    <source>
        <dbReference type="SAM" id="Phobius"/>
    </source>
</evidence>
<evidence type="ECO:0000313" key="13">
    <source>
        <dbReference type="Proteomes" id="UP000265715"/>
    </source>
</evidence>
<evidence type="ECO:0000259" key="10">
    <source>
        <dbReference type="PROSITE" id="PS50893"/>
    </source>
</evidence>
<dbReference type="FunFam" id="3.40.50.300:FF:000221">
    <property type="entry name" value="Multidrug ABC transporter ATP-binding protein"/>
    <property type="match status" value="1"/>
</dbReference>
<evidence type="ECO:0000256" key="2">
    <source>
        <dbReference type="ARBA" id="ARBA00022448"/>
    </source>
</evidence>
<dbReference type="EC" id="3.6.3.-" evidence="12"/>
<evidence type="ECO:0000256" key="1">
    <source>
        <dbReference type="ARBA" id="ARBA00004651"/>
    </source>
</evidence>
<dbReference type="Gene3D" id="3.40.50.300">
    <property type="entry name" value="P-loop containing nucleotide triphosphate hydrolases"/>
    <property type="match status" value="1"/>
</dbReference>
<evidence type="ECO:0000256" key="7">
    <source>
        <dbReference type="ARBA" id="ARBA00022989"/>
    </source>
</evidence>
<feature type="transmembrane region" description="Helical" evidence="9">
    <location>
        <begin position="30"/>
        <end position="49"/>
    </location>
</feature>
<evidence type="ECO:0000256" key="8">
    <source>
        <dbReference type="ARBA" id="ARBA00023136"/>
    </source>
</evidence>
<dbReference type="GO" id="GO:0140359">
    <property type="term" value="F:ABC-type transporter activity"/>
    <property type="evidence" value="ECO:0007669"/>
    <property type="project" value="InterPro"/>
</dbReference>
<dbReference type="SUPFAM" id="SSF52540">
    <property type="entry name" value="P-loop containing nucleoside triphosphate hydrolases"/>
    <property type="match status" value="1"/>
</dbReference>
<dbReference type="InterPro" id="IPR027417">
    <property type="entry name" value="P-loop_NTPase"/>
</dbReference>
<comment type="caution">
    <text evidence="12">The sequence shown here is derived from an EMBL/GenBank/DDBJ whole genome shotgun (WGS) entry which is preliminary data.</text>
</comment>
<keyword evidence="8 9" id="KW-0472">Membrane</keyword>
<keyword evidence="4 9" id="KW-0812">Transmembrane</keyword>
<feature type="transmembrane region" description="Helical" evidence="9">
    <location>
        <begin position="220"/>
        <end position="242"/>
    </location>
</feature>
<dbReference type="AlphaFoldDB" id="A0A399F4K3"/>
<dbReference type="PANTHER" id="PTHR24221:SF654">
    <property type="entry name" value="ATP-BINDING CASSETTE SUB-FAMILY B MEMBER 6"/>
    <property type="match status" value="1"/>
</dbReference>
<keyword evidence="2" id="KW-0813">Transport</keyword>
<dbReference type="EMBL" id="QXDL01000004">
    <property type="protein sequence ID" value="RIH90715.1"/>
    <property type="molecule type" value="Genomic_DNA"/>
</dbReference>
<protein>
    <submittedName>
        <fullName evidence="12">Lipid A export ATP-binding/permease protein MsbA</fullName>
        <ecNumber evidence="12">3.6.3.-</ecNumber>
    </submittedName>
</protein>
<evidence type="ECO:0000256" key="4">
    <source>
        <dbReference type="ARBA" id="ARBA00022692"/>
    </source>
</evidence>
<feature type="domain" description="ABC transporter" evidence="10">
    <location>
        <begin position="311"/>
        <end position="549"/>
    </location>
</feature>
<dbReference type="Pfam" id="PF00005">
    <property type="entry name" value="ABC_tran"/>
    <property type="match status" value="1"/>
</dbReference>
<dbReference type="PROSITE" id="PS50929">
    <property type="entry name" value="ABC_TM1F"/>
    <property type="match status" value="1"/>
</dbReference>
<feature type="transmembrane region" description="Helical" evidence="9">
    <location>
        <begin position="119"/>
        <end position="143"/>
    </location>
</feature>
<dbReference type="SUPFAM" id="SSF90123">
    <property type="entry name" value="ABC transporter transmembrane region"/>
    <property type="match status" value="1"/>
</dbReference>
<dbReference type="GO" id="GO:0005524">
    <property type="term" value="F:ATP binding"/>
    <property type="evidence" value="ECO:0007669"/>
    <property type="project" value="UniProtKB-KW"/>
</dbReference>
<dbReference type="GO" id="GO:0016887">
    <property type="term" value="F:ATP hydrolysis activity"/>
    <property type="evidence" value="ECO:0007669"/>
    <property type="project" value="InterPro"/>
</dbReference>
<dbReference type="GO" id="GO:0034040">
    <property type="term" value="F:ATPase-coupled lipid transmembrane transporter activity"/>
    <property type="evidence" value="ECO:0007669"/>
    <property type="project" value="TreeGrafter"/>
</dbReference>
<dbReference type="PANTHER" id="PTHR24221">
    <property type="entry name" value="ATP-BINDING CASSETTE SUB-FAMILY B"/>
    <property type="match status" value="1"/>
</dbReference>
<dbReference type="InterPro" id="IPR036640">
    <property type="entry name" value="ABC1_TM_sf"/>
</dbReference>
<dbReference type="Gene3D" id="1.20.1560.10">
    <property type="entry name" value="ABC transporter type 1, transmembrane domain"/>
    <property type="match status" value="1"/>
</dbReference>
<evidence type="ECO:0000256" key="5">
    <source>
        <dbReference type="ARBA" id="ARBA00022741"/>
    </source>
</evidence>
<name>A0A399F4K3_9DEIN</name>
<dbReference type="InterPro" id="IPR039421">
    <property type="entry name" value="Type_1_exporter"/>
</dbReference>
<keyword evidence="5" id="KW-0547">Nucleotide-binding</keyword>